<evidence type="ECO:0008006" key="3">
    <source>
        <dbReference type="Google" id="ProtNLM"/>
    </source>
</evidence>
<feature type="non-terminal residue" evidence="1">
    <location>
        <position position="294"/>
    </location>
</feature>
<dbReference type="AlphaFoldDB" id="A0A1V9ZW03"/>
<dbReference type="OrthoDB" id="112883at2759"/>
<name>A0A1V9ZW03_9STRA</name>
<keyword evidence="2" id="KW-1185">Reference proteome</keyword>
<organism evidence="1 2">
    <name type="scientific">Thraustotheca clavata</name>
    <dbReference type="NCBI Taxonomy" id="74557"/>
    <lineage>
        <taxon>Eukaryota</taxon>
        <taxon>Sar</taxon>
        <taxon>Stramenopiles</taxon>
        <taxon>Oomycota</taxon>
        <taxon>Saprolegniomycetes</taxon>
        <taxon>Saprolegniales</taxon>
        <taxon>Achlyaceae</taxon>
        <taxon>Thraustotheca</taxon>
    </lineage>
</organism>
<accession>A0A1V9ZW03</accession>
<protein>
    <recommendedName>
        <fullName evidence="3">MULE transposase domain-containing protein</fullName>
    </recommendedName>
</protein>
<reference evidence="1 2" key="1">
    <citation type="journal article" date="2014" name="Genome Biol. Evol.">
        <title>The secreted proteins of Achlya hypogyna and Thraustotheca clavata identify the ancestral oomycete secretome and reveal gene acquisitions by horizontal gene transfer.</title>
        <authorList>
            <person name="Misner I."/>
            <person name="Blouin N."/>
            <person name="Leonard G."/>
            <person name="Richards T.A."/>
            <person name="Lane C.E."/>
        </authorList>
    </citation>
    <scope>NUCLEOTIDE SEQUENCE [LARGE SCALE GENOMIC DNA]</scope>
    <source>
        <strain evidence="1 2">ATCC 34112</strain>
    </source>
</reference>
<sequence length="294" mass="33250">MLPFSIMSSAYESDGGVSDGAWSETSTHLDIGDDYALRDVTQQTRSGRTKVALDGYEYTRATTTRVKISYRSSFYWRGCTAKLYFIASTMEYDTTFATNHTYGGIISTSTSNVYQVARDLRRPMQDPVGQLAMNQSHSPLDIWHQVVNEFITDRNNQALRTLTRIQVVHRAQNIRNLHFGGNNLSRVEMPILLNVKQSQLNFFQFNYAWTSPPKSGLEKSLLHYESLTLFIDAIIRCTPAVFKQCFVLMVYDKGTTLYVPVYYVLCAINSCGGSIATKEIICDFKAAFITAVHN</sequence>
<evidence type="ECO:0000313" key="2">
    <source>
        <dbReference type="Proteomes" id="UP000243217"/>
    </source>
</evidence>
<evidence type="ECO:0000313" key="1">
    <source>
        <dbReference type="EMBL" id="OQS02177.1"/>
    </source>
</evidence>
<dbReference type="Proteomes" id="UP000243217">
    <property type="component" value="Unassembled WGS sequence"/>
</dbReference>
<gene>
    <name evidence="1" type="ORF">THRCLA_21487</name>
</gene>
<comment type="caution">
    <text evidence="1">The sequence shown here is derived from an EMBL/GenBank/DDBJ whole genome shotgun (WGS) entry which is preliminary data.</text>
</comment>
<proteinExistence type="predicted"/>
<dbReference type="EMBL" id="JNBS01001208">
    <property type="protein sequence ID" value="OQS02177.1"/>
    <property type="molecule type" value="Genomic_DNA"/>
</dbReference>